<dbReference type="Proteomes" id="UP000885336">
    <property type="component" value="Unassembled WGS sequence"/>
</dbReference>
<proteinExistence type="predicted"/>
<organism evidence="1">
    <name type="scientific">Salmonella enterica</name>
    <name type="common">Salmonella choleraesuis</name>
    <dbReference type="NCBI Taxonomy" id="28901"/>
    <lineage>
        <taxon>Bacteria</taxon>
        <taxon>Pseudomonadati</taxon>
        <taxon>Pseudomonadota</taxon>
        <taxon>Gammaproteobacteria</taxon>
        <taxon>Enterobacterales</taxon>
        <taxon>Enterobacteriaceae</taxon>
        <taxon>Salmonella</taxon>
    </lineage>
</organism>
<sequence length="105" mass="11879">MQTTFFLTGGARIDANSLFPFTFCQRTPMPSRLTTTLLACLTLSPVTIRISAEDTIDKANNSLRLATSFSLQDYYTPQVGRSWKTRSITILKRSKRWLSIAASRR</sequence>
<gene>
    <name evidence="1" type="ORF">EE393_20145</name>
</gene>
<comment type="caution">
    <text evidence="1">The sequence shown here is derived from an EMBL/GenBank/DDBJ whole genome shotgun (WGS) entry which is preliminary data.</text>
</comment>
<reference evidence="1" key="1">
    <citation type="submission" date="2018-11" db="EMBL/GenBank/DDBJ databases">
        <authorList>
            <consortium name="PulseNet: The National Subtyping Network for Foodborne Disease Surveillance"/>
            <person name="Tarr C.L."/>
            <person name="Trees E."/>
            <person name="Katz L.S."/>
            <person name="Carleton-Romer H.A."/>
            <person name="Stroika S."/>
            <person name="Kucerova Z."/>
            <person name="Roache K.F."/>
            <person name="Sabol A.L."/>
            <person name="Besser J."/>
            <person name="Gerner-Smidt P."/>
        </authorList>
    </citation>
    <scope>NUCLEOTIDE SEQUENCE [LARGE SCALE GENOMIC DNA]</scope>
    <source>
        <strain evidence="1">PNUSAS058450</strain>
    </source>
</reference>
<evidence type="ECO:0000313" key="1">
    <source>
        <dbReference type="EMBL" id="MGD31215.1"/>
    </source>
</evidence>
<dbReference type="AlphaFoldDB" id="A0A3J6D3J1"/>
<name>A0A3J6D3J1_SALER</name>
<accession>A0A3J6D3J1</accession>
<protein>
    <submittedName>
        <fullName evidence="1">Uncharacterized protein</fullName>
    </submittedName>
</protein>
<dbReference type="EMBL" id="RNKS01000061">
    <property type="protein sequence ID" value="MGD31215.1"/>
    <property type="molecule type" value="Genomic_DNA"/>
</dbReference>